<dbReference type="Pfam" id="PF06067">
    <property type="entry name" value="DUF932"/>
    <property type="match status" value="1"/>
</dbReference>
<evidence type="ECO:0000313" key="2">
    <source>
        <dbReference type="Proteomes" id="UP000199307"/>
    </source>
</evidence>
<gene>
    <name evidence="1" type="ORF">SAMN02927916_3115</name>
</gene>
<protein>
    <submittedName>
        <fullName evidence="1">Phage/plasmid-like protein TIGR03299</fullName>
    </submittedName>
</protein>
<reference evidence="1 2" key="1">
    <citation type="submission" date="2016-10" db="EMBL/GenBank/DDBJ databases">
        <authorList>
            <person name="Varghese N."/>
            <person name="Submissions S."/>
        </authorList>
    </citation>
    <scope>NUCLEOTIDE SEQUENCE [LARGE SCALE GENOMIC DNA]</scope>
    <source>
        <strain evidence="1 2">CGMCC 1.6859</strain>
    </source>
</reference>
<dbReference type="InterPro" id="IPR026325">
    <property type="entry name" value="DUF932"/>
</dbReference>
<dbReference type="Proteomes" id="UP000199307">
    <property type="component" value="Unassembled WGS sequence"/>
</dbReference>
<name>A0ABY0LWL5_9FLAO</name>
<dbReference type="InterPro" id="IPR017686">
    <property type="entry name" value="Phg/plasmid-like_prot"/>
</dbReference>
<dbReference type="NCBIfam" id="TIGR03299">
    <property type="entry name" value="LGT_TIGR03299"/>
    <property type="match status" value="1"/>
</dbReference>
<organism evidence="1 2">
    <name type="scientific">Flavobacterium anhuiense</name>
    <dbReference type="NCBI Taxonomy" id="459526"/>
    <lineage>
        <taxon>Bacteria</taxon>
        <taxon>Pseudomonadati</taxon>
        <taxon>Bacteroidota</taxon>
        <taxon>Flavobacteriia</taxon>
        <taxon>Flavobacteriales</taxon>
        <taxon>Flavobacteriaceae</taxon>
        <taxon>Flavobacterium</taxon>
    </lineage>
</organism>
<sequence>MAHHIYFNENTGRHSFFSVKEKPWHNLGQTVEEYPTSAEAIAHAGLDFEVEKRRLFTPSAPIVTQDFIDAGRLDIPDYCSTVRTDTDTVLGVVGKDYHIVQNRDAFSFFDSIVGGDGILYETAGALGNGERIFITAKLPDYIRVGKDDMIEKYLFLTTSHDGSGSITAAFTPIRIVCANTLNAAMQSKSNTVRIRHTSNAKDRLEQAHKVMGISDTLSSSLEAVFNYWTKARISDKEVKKLIQHAMAPSREVLKKLQEGRKEELSACFNNMVDNAYEYAMAHPTQQTATTKGTVFGAYNAVTGYFQNVRKYKDDEAKLSSILMGGTAQLRGQAAFNLCLDFAVKRFSSYIVQN</sequence>
<accession>A0ABY0LWL5</accession>
<comment type="caution">
    <text evidence="1">The sequence shown here is derived from an EMBL/GenBank/DDBJ whole genome shotgun (WGS) entry which is preliminary data.</text>
</comment>
<dbReference type="RefSeq" id="WP_091133771.1">
    <property type="nucleotide sequence ID" value="NZ_FMVC01000005.1"/>
</dbReference>
<evidence type="ECO:0000313" key="1">
    <source>
        <dbReference type="EMBL" id="SCY73876.1"/>
    </source>
</evidence>
<keyword evidence="2" id="KW-1185">Reference proteome</keyword>
<dbReference type="EMBL" id="FMVC01000005">
    <property type="protein sequence ID" value="SCY73876.1"/>
    <property type="molecule type" value="Genomic_DNA"/>
</dbReference>
<proteinExistence type="predicted"/>